<gene>
    <name evidence="1" type="ORF">MKZ38_005143</name>
</gene>
<comment type="caution">
    <text evidence="1">The sequence shown here is derived from an EMBL/GenBank/DDBJ whole genome shotgun (WGS) entry which is preliminary data.</text>
</comment>
<evidence type="ECO:0000313" key="1">
    <source>
        <dbReference type="EMBL" id="KAJ2896844.1"/>
    </source>
</evidence>
<organism evidence="1 2">
    <name type="scientific">Zalerion maritima</name>
    <dbReference type="NCBI Taxonomy" id="339359"/>
    <lineage>
        <taxon>Eukaryota</taxon>
        <taxon>Fungi</taxon>
        <taxon>Dikarya</taxon>
        <taxon>Ascomycota</taxon>
        <taxon>Pezizomycotina</taxon>
        <taxon>Sordariomycetes</taxon>
        <taxon>Lulworthiomycetidae</taxon>
        <taxon>Lulworthiales</taxon>
        <taxon>Lulworthiaceae</taxon>
        <taxon>Zalerion</taxon>
    </lineage>
</organism>
<dbReference type="Proteomes" id="UP001201980">
    <property type="component" value="Unassembled WGS sequence"/>
</dbReference>
<evidence type="ECO:0000313" key="2">
    <source>
        <dbReference type="Proteomes" id="UP001201980"/>
    </source>
</evidence>
<proteinExistence type="predicted"/>
<dbReference type="EMBL" id="JAKWBI020000309">
    <property type="protein sequence ID" value="KAJ2896844.1"/>
    <property type="molecule type" value="Genomic_DNA"/>
</dbReference>
<keyword evidence="2" id="KW-1185">Reference proteome</keyword>
<accession>A0AAD5RRB6</accession>
<sequence>MIPRQVKDPSYLPSKYLQPPPTFDSAHLVLIWFVPWIRILEAPGMFCFLGLDVWTTRQVNVSFAIPAHPSPMHQNPHPKRSSSIGAHQQATIFCNHASTRLMITPSSDFFAPFGSDRLVLERRVFAATALACWYELWMNLLVEHRLGWSFWNAASWLDAHIQPHIHISPAHVSGFGWRDWMNIGS</sequence>
<name>A0AAD5RRB6_9PEZI</name>
<dbReference type="AlphaFoldDB" id="A0AAD5RRB6"/>
<protein>
    <submittedName>
        <fullName evidence="1">Uncharacterized protein</fullName>
    </submittedName>
</protein>
<reference evidence="1" key="1">
    <citation type="submission" date="2022-07" db="EMBL/GenBank/DDBJ databases">
        <title>Draft genome sequence of Zalerion maritima ATCC 34329, a (micro)plastics degrading marine fungus.</title>
        <authorList>
            <person name="Paco A."/>
            <person name="Goncalves M.F.M."/>
            <person name="Rocha-Santos T.A.P."/>
            <person name="Alves A."/>
        </authorList>
    </citation>
    <scope>NUCLEOTIDE SEQUENCE</scope>
    <source>
        <strain evidence="1">ATCC 34329</strain>
    </source>
</reference>